<dbReference type="KEGG" id="vg:63210631"/>
<dbReference type="PANTHER" id="PTHR10381:SF11">
    <property type="entry name" value="ATP-DEPENDENT CLP PROTEASE PROTEOLYTIC SUBUNIT, MITOCHONDRIAL"/>
    <property type="match status" value="1"/>
</dbReference>
<sequence length="198" mass="22496">MSDECEGHTDSDISTYVVSKDEDGRDVIRYFFRGYINDESVSPLIETMYYWDAHYPESRWEIDINSGGGEIYPAIALYGAVSKYSERRGGKHHITTRVAGLAASGGELLLQAGDHRVGGAMDMIMIHGPLSSRVDSPIFEIRADLGRGEEWMRRLALIHCERSPMEVDDFLKAIDVHRDWYLYADQAWELGFLDEVVQ</sequence>
<gene>
    <name evidence="2" type="primary">67</name>
    <name evidence="2" type="ORF">PBI_MRMAGOO_67</name>
</gene>
<keyword evidence="3" id="KW-1185">Reference proteome</keyword>
<evidence type="ECO:0000313" key="2">
    <source>
        <dbReference type="EMBL" id="APQ42171.1"/>
    </source>
</evidence>
<dbReference type="SUPFAM" id="SSF52096">
    <property type="entry name" value="ClpP/crotonase"/>
    <property type="match status" value="1"/>
</dbReference>
<organism evidence="2 3">
    <name type="scientific">Mycobacterium phage MrMagoo</name>
    <dbReference type="NCBI Taxonomy" id="1927020"/>
    <lineage>
        <taxon>Viruses</taxon>
        <taxon>Duplodnaviria</taxon>
        <taxon>Heunggongvirae</taxon>
        <taxon>Uroviricota</taxon>
        <taxon>Caudoviricetes</taxon>
        <taxon>Vilmaviridae</taxon>
        <taxon>Mclasvirinae</taxon>
        <taxon>Reyvirus</taxon>
        <taxon>Reyvirus mrmagoo</taxon>
    </lineage>
</organism>
<dbReference type="PRINTS" id="PR00127">
    <property type="entry name" value="CLPPROTEASEP"/>
</dbReference>
<accession>A0A1L6BYK7</accession>
<dbReference type="GO" id="GO:0051117">
    <property type="term" value="F:ATPase binding"/>
    <property type="evidence" value="ECO:0007669"/>
    <property type="project" value="TreeGrafter"/>
</dbReference>
<dbReference type="InterPro" id="IPR001907">
    <property type="entry name" value="ClpP"/>
</dbReference>
<evidence type="ECO:0000313" key="3">
    <source>
        <dbReference type="Proteomes" id="UP000225965"/>
    </source>
</evidence>
<dbReference type="Gene3D" id="3.90.226.10">
    <property type="entry name" value="2-enoyl-CoA Hydratase, Chain A, domain 1"/>
    <property type="match status" value="1"/>
</dbReference>
<dbReference type="Proteomes" id="UP000225965">
    <property type="component" value="Segment"/>
</dbReference>
<protein>
    <submittedName>
        <fullName evidence="2">ClpP-like protease</fullName>
    </submittedName>
</protein>
<dbReference type="Pfam" id="PF00574">
    <property type="entry name" value="CLP_protease"/>
    <property type="match status" value="1"/>
</dbReference>
<dbReference type="RefSeq" id="YP_010013973.1">
    <property type="nucleotide sequence ID" value="NC_053515.1"/>
</dbReference>
<name>A0A1L6BYK7_9CAUD</name>
<dbReference type="GO" id="GO:0009368">
    <property type="term" value="C:endopeptidase Clp complex"/>
    <property type="evidence" value="ECO:0007669"/>
    <property type="project" value="TreeGrafter"/>
</dbReference>
<dbReference type="InterPro" id="IPR023562">
    <property type="entry name" value="ClpP/TepA"/>
</dbReference>
<evidence type="ECO:0000256" key="1">
    <source>
        <dbReference type="ARBA" id="ARBA00007039"/>
    </source>
</evidence>
<keyword evidence="2" id="KW-0645">Protease</keyword>
<dbReference type="GeneID" id="63210631"/>
<proteinExistence type="inferred from homology"/>
<dbReference type="PANTHER" id="PTHR10381">
    <property type="entry name" value="ATP-DEPENDENT CLP PROTEASE PROTEOLYTIC SUBUNIT"/>
    <property type="match status" value="1"/>
</dbReference>
<keyword evidence="2" id="KW-0378">Hydrolase</keyword>
<reference evidence="2 3" key="1">
    <citation type="submission" date="2016-11" db="EMBL/GenBank/DDBJ databases">
        <authorList>
            <person name="Brown T."/>
            <person name="Davidson K."/>
            <person name="Doll Z."/>
            <person name="Jansson R."/>
            <person name="Janyszek T."/>
            <person name="Lwin C."/>
            <person name="Patil S."/>
            <person name="Piper J."/>
            <person name="Rajendiran N."/>
            <person name="Rittenhouse N.L."/>
            <person name="Younker T.P."/>
            <person name="Zhang J."/>
            <person name="Garlena R.A."/>
            <person name="Russell D.A."/>
            <person name="Pope W.H."/>
            <person name="Jacobs-Sera D."/>
            <person name="Hatfull G.F."/>
        </authorList>
    </citation>
    <scope>NUCLEOTIDE SEQUENCE [LARGE SCALE GENOMIC DNA]</scope>
</reference>
<dbReference type="GO" id="GO:0006515">
    <property type="term" value="P:protein quality control for misfolded or incompletely synthesized proteins"/>
    <property type="evidence" value="ECO:0007669"/>
    <property type="project" value="TreeGrafter"/>
</dbReference>
<comment type="similarity">
    <text evidence="1">Belongs to the peptidase S14 family.</text>
</comment>
<dbReference type="GO" id="GO:0004252">
    <property type="term" value="F:serine-type endopeptidase activity"/>
    <property type="evidence" value="ECO:0007669"/>
    <property type="project" value="InterPro"/>
</dbReference>
<dbReference type="GO" id="GO:0004176">
    <property type="term" value="F:ATP-dependent peptidase activity"/>
    <property type="evidence" value="ECO:0007669"/>
    <property type="project" value="InterPro"/>
</dbReference>
<dbReference type="EMBL" id="KY223999">
    <property type="protein sequence ID" value="APQ42171.1"/>
    <property type="molecule type" value="Genomic_DNA"/>
</dbReference>
<dbReference type="InterPro" id="IPR029045">
    <property type="entry name" value="ClpP/crotonase-like_dom_sf"/>
</dbReference>